<dbReference type="RefSeq" id="WP_135374516.1">
    <property type="nucleotide sequence ID" value="NZ_RKLY01000043.1"/>
</dbReference>
<accession>A0A4Z0JF29</accession>
<organism evidence="2 3">
    <name type="scientific">Companilactobacillus suantsaicola</name>
    <dbReference type="NCBI Taxonomy" id="2487723"/>
    <lineage>
        <taxon>Bacteria</taxon>
        <taxon>Bacillati</taxon>
        <taxon>Bacillota</taxon>
        <taxon>Bacilli</taxon>
        <taxon>Lactobacillales</taxon>
        <taxon>Lactobacillaceae</taxon>
        <taxon>Companilactobacillus</taxon>
    </lineage>
</organism>
<evidence type="ECO:0000256" key="1">
    <source>
        <dbReference type="SAM" id="Phobius"/>
    </source>
</evidence>
<evidence type="ECO:0000313" key="2">
    <source>
        <dbReference type="EMBL" id="TGD21212.1"/>
    </source>
</evidence>
<name>A0A4Z0JF29_9LACO</name>
<evidence type="ECO:0000313" key="3">
    <source>
        <dbReference type="Proteomes" id="UP000298021"/>
    </source>
</evidence>
<keyword evidence="1" id="KW-0812">Transmembrane</keyword>
<keyword evidence="3" id="KW-1185">Reference proteome</keyword>
<proteinExistence type="predicted"/>
<gene>
    <name evidence="2" type="ORF">EGT49_11790</name>
</gene>
<dbReference type="InterPro" id="IPR025037">
    <property type="entry name" value="DUF3923"/>
</dbReference>
<dbReference type="AlphaFoldDB" id="A0A4Z0JF29"/>
<dbReference type="EMBL" id="RKLY01000043">
    <property type="protein sequence ID" value="TGD21212.1"/>
    <property type="molecule type" value="Genomic_DNA"/>
</dbReference>
<sequence>MKVWWIINGVWMVLFTVTAILIGVRQVDGDGIVQTMPLKYMSWTVLFVLFVFISCCQLVTLMMIKKAMD</sequence>
<keyword evidence="1" id="KW-0472">Membrane</keyword>
<feature type="transmembrane region" description="Helical" evidence="1">
    <location>
        <begin position="45"/>
        <end position="64"/>
    </location>
</feature>
<dbReference type="OrthoDB" id="2413843at2"/>
<protein>
    <submittedName>
        <fullName evidence="2">DUF3923 family protein</fullName>
    </submittedName>
</protein>
<comment type="caution">
    <text evidence="2">The sequence shown here is derived from an EMBL/GenBank/DDBJ whole genome shotgun (WGS) entry which is preliminary data.</text>
</comment>
<dbReference type="Pfam" id="PF13061">
    <property type="entry name" value="DUF3923"/>
    <property type="match status" value="1"/>
</dbReference>
<dbReference type="Proteomes" id="UP000298021">
    <property type="component" value="Unassembled WGS sequence"/>
</dbReference>
<reference evidence="2 3" key="1">
    <citation type="submission" date="2018-10" db="EMBL/GenBank/DDBJ databases">
        <title>Lactobacillus sp. R7 and Lactobacillus sp. R19 isolated from fermented mustard green product of Taiwan.</title>
        <authorList>
            <person name="Lin S.-T."/>
        </authorList>
    </citation>
    <scope>NUCLEOTIDE SEQUENCE [LARGE SCALE GENOMIC DNA]</scope>
    <source>
        <strain evidence="2 3">BCRC 81127</strain>
    </source>
</reference>
<keyword evidence="1" id="KW-1133">Transmembrane helix</keyword>